<dbReference type="EMBL" id="SHBL01000009">
    <property type="protein sequence ID" value="RZO24329.1"/>
    <property type="molecule type" value="Genomic_DNA"/>
</dbReference>
<dbReference type="InterPro" id="IPR025411">
    <property type="entry name" value="DUF4136"/>
</dbReference>
<evidence type="ECO:0000259" key="2">
    <source>
        <dbReference type="Pfam" id="PF13590"/>
    </source>
</evidence>
<evidence type="ECO:0000256" key="1">
    <source>
        <dbReference type="SAM" id="SignalP"/>
    </source>
</evidence>
<feature type="signal peptide" evidence="1">
    <location>
        <begin position="1"/>
        <end position="19"/>
    </location>
</feature>
<proteinExistence type="predicted"/>
<feature type="domain" description="DUF4136" evidence="2">
    <location>
        <begin position="28"/>
        <end position="164"/>
    </location>
</feature>
<feature type="chain" id="PRO_5021996056" evidence="1">
    <location>
        <begin position="20"/>
        <end position="168"/>
    </location>
</feature>
<gene>
    <name evidence="3" type="ORF">EVA99_01745</name>
</gene>
<keyword evidence="1" id="KW-0732">Signal</keyword>
<organism evidence="3 4">
    <name type="scientific">SAR86 cluster bacterium</name>
    <dbReference type="NCBI Taxonomy" id="2030880"/>
    <lineage>
        <taxon>Bacteria</taxon>
        <taxon>Pseudomonadati</taxon>
        <taxon>Pseudomonadota</taxon>
        <taxon>Gammaproteobacteria</taxon>
        <taxon>SAR86 cluster</taxon>
    </lineage>
</organism>
<comment type="caution">
    <text evidence="3">The sequence shown here is derived from an EMBL/GenBank/DDBJ whole genome shotgun (WGS) entry which is preliminary data.</text>
</comment>
<name>A0A520MSZ2_9GAMM</name>
<evidence type="ECO:0000313" key="4">
    <source>
        <dbReference type="Proteomes" id="UP000320146"/>
    </source>
</evidence>
<dbReference type="AlphaFoldDB" id="A0A520MSZ2"/>
<evidence type="ECO:0000313" key="3">
    <source>
        <dbReference type="EMBL" id="RZO24329.1"/>
    </source>
</evidence>
<protein>
    <submittedName>
        <fullName evidence="3">DUF4136 domain-containing protein</fullName>
    </submittedName>
</protein>
<sequence>MYRKILALLLLIVMVGCSSNPVSVEKVSTFNLNNFNTFMVAISDKSEDVKVSPFTNAGLKKEFGEQFQNLGLTQDSVKPDFKAVISLSVDKKNKRRIGRRNPYYYDPFYDDHLYDNERSFLRLTLYDVETGDPLWTGLRSTNYVDSELKLTPEEISKYVDSFLAELVN</sequence>
<dbReference type="Gene3D" id="3.30.160.670">
    <property type="match status" value="1"/>
</dbReference>
<dbReference type="Proteomes" id="UP000320146">
    <property type="component" value="Unassembled WGS sequence"/>
</dbReference>
<dbReference type="Pfam" id="PF13590">
    <property type="entry name" value="DUF4136"/>
    <property type="match status" value="1"/>
</dbReference>
<reference evidence="3 4" key="1">
    <citation type="submission" date="2019-02" db="EMBL/GenBank/DDBJ databases">
        <title>Prokaryotic population dynamics and viral predation in marine succession experiment using metagenomics: the confinement effect.</title>
        <authorList>
            <person name="Haro-Moreno J.M."/>
            <person name="Rodriguez-Valera F."/>
            <person name="Lopez-Perez M."/>
        </authorList>
    </citation>
    <scope>NUCLEOTIDE SEQUENCE [LARGE SCALE GENOMIC DNA]</scope>
    <source>
        <strain evidence="3">MED-G166</strain>
    </source>
</reference>
<accession>A0A520MSZ2</accession>
<dbReference type="PROSITE" id="PS51257">
    <property type="entry name" value="PROKAR_LIPOPROTEIN"/>
    <property type="match status" value="1"/>
</dbReference>